<reference evidence="9 10" key="1">
    <citation type="journal article" date="2016" name="C (Basel)">
        <title>Selective Growth of and Electricity Production by Marine Exoelectrogenic Bacteria in Self-Aggregated Hydrogel of Microbially Reduced Graphene Oxide.</title>
        <authorList>
            <person name="Yoshida N."/>
            <person name="Goto Y."/>
            <person name="Miyata Y."/>
        </authorList>
    </citation>
    <scope>NUCLEOTIDE SEQUENCE [LARGE SCALE GENOMIC DNA]</scope>
    <source>
        <strain evidence="9 10">NIT-T3</strain>
    </source>
</reference>
<dbReference type="PANTHER" id="PTHR30489">
    <property type="entry name" value="LIPOPROTEIN-RELEASING SYSTEM TRANSMEMBRANE PROTEIN LOLE"/>
    <property type="match status" value="1"/>
</dbReference>
<evidence type="ECO:0000256" key="4">
    <source>
        <dbReference type="ARBA" id="ARBA00022692"/>
    </source>
</evidence>
<keyword evidence="6 7" id="KW-0472">Membrane</keyword>
<dbReference type="Pfam" id="PF02687">
    <property type="entry name" value="FtsX"/>
    <property type="match status" value="1"/>
</dbReference>
<feature type="domain" description="ABC3 transporter permease C-terminal" evidence="8">
    <location>
        <begin position="262"/>
        <end position="371"/>
    </location>
</feature>
<reference evidence="9 10" key="2">
    <citation type="journal article" date="2021" name="Int. J. Syst. Evol. Microbiol.">
        <title>Isolation and Polyphasic Characterization of Desulfuromonas versatilis sp. Nov., an Electrogenic Bacteria Capable of Versatile Metabolism Isolated from a Graphene Oxide-Reducing Enrichment Culture.</title>
        <authorList>
            <person name="Xie L."/>
            <person name="Yoshida N."/>
            <person name="Ishii S."/>
            <person name="Meng L."/>
        </authorList>
    </citation>
    <scope>NUCLEOTIDE SEQUENCE [LARGE SCALE GENOMIC DNA]</scope>
    <source>
        <strain evidence="9 10">NIT-T3</strain>
    </source>
</reference>
<name>A0ABM8HV86_9BACT</name>
<evidence type="ECO:0000259" key="8">
    <source>
        <dbReference type="Pfam" id="PF02687"/>
    </source>
</evidence>
<keyword evidence="5 7" id="KW-1133">Transmembrane helix</keyword>
<dbReference type="Proteomes" id="UP001319827">
    <property type="component" value="Chromosome"/>
</dbReference>
<evidence type="ECO:0000256" key="5">
    <source>
        <dbReference type="ARBA" id="ARBA00022989"/>
    </source>
</evidence>
<evidence type="ECO:0000313" key="10">
    <source>
        <dbReference type="Proteomes" id="UP001319827"/>
    </source>
</evidence>
<organism evidence="9 10">
    <name type="scientific">Desulfuromonas versatilis</name>
    <dbReference type="NCBI Taxonomy" id="2802975"/>
    <lineage>
        <taxon>Bacteria</taxon>
        <taxon>Pseudomonadati</taxon>
        <taxon>Thermodesulfobacteriota</taxon>
        <taxon>Desulfuromonadia</taxon>
        <taxon>Desulfuromonadales</taxon>
        <taxon>Desulfuromonadaceae</taxon>
        <taxon>Desulfuromonas</taxon>
    </lineage>
</organism>
<feature type="transmembrane region" description="Helical" evidence="7">
    <location>
        <begin position="345"/>
        <end position="367"/>
    </location>
</feature>
<dbReference type="InterPro" id="IPR051447">
    <property type="entry name" value="Lipoprotein-release_system"/>
</dbReference>
<feature type="transmembrane region" description="Helical" evidence="7">
    <location>
        <begin position="238"/>
        <end position="257"/>
    </location>
</feature>
<evidence type="ECO:0000256" key="2">
    <source>
        <dbReference type="ARBA" id="ARBA00005236"/>
    </source>
</evidence>
<comment type="subcellular location">
    <subcellularLocation>
        <location evidence="1">Cell membrane</location>
        <topology evidence="1">Multi-pass membrane protein</topology>
    </subcellularLocation>
</comment>
<evidence type="ECO:0000256" key="1">
    <source>
        <dbReference type="ARBA" id="ARBA00004651"/>
    </source>
</evidence>
<accession>A0ABM8HV86</accession>
<keyword evidence="4 7" id="KW-0812">Transmembrane</keyword>
<dbReference type="RefSeq" id="WP_221251891.1">
    <property type="nucleotide sequence ID" value="NZ_AP024355.1"/>
</dbReference>
<proteinExistence type="inferred from homology"/>
<dbReference type="PANTHER" id="PTHR30489:SF0">
    <property type="entry name" value="LIPOPROTEIN-RELEASING SYSTEM TRANSMEMBRANE PROTEIN LOLE"/>
    <property type="match status" value="1"/>
</dbReference>
<dbReference type="EMBL" id="AP024355">
    <property type="protein sequence ID" value="BCR04435.1"/>
    <property type="molecule type" value="Genomic_DNA"/>
</dbReference>
<evidence type="ECO:0000256" key="6">
    <source>
        <dbReference type="ARBA" id="ARBA00023136"/>
    </source>
</evidence>
<evidence type="ECO:0000313" key="9">
    <source>
        <dbReference type="EMBL" id="BCR04435.1"/>
    </source>
</evidence>
<keyword evidence="10" id="KW-1185">Reference proteome</keyword>
<dbReference type="InterPro" id="IPR003838">
    <property type="entry name" value="ABC3_permease_C"/>
</dbReference>
<evidence type="ECO:0000256" key="3">
    <source>
        <dbReference type="ARBA" id="ARBA00022475"/>
    </source>
</evidence>
<comment type="similarity">
    <text evidence="2">Belongs to the ABC-4 integral membrane protein family. LolC/E subfamily.</text>
</comment>
<protein>
    <submittedName>
        <fullName evidence="9">ABC transporter permease</fullName>
    </submittedName>
</protein>
<sequence>MMWLARQRYLLDFTLSSLLRRKGKNAALVLVYTAVVFALASVMLFTQALLREAQVVLRDAPEIVVQRLAAGRHDPIPIDYAEQIAAIPGVTAVRPKLWGYYFDTVFQANYTLLVDDEFPHGPGNIAIGPGIAKISESEIDNILPFWTDKGELVSFNISEILSAESELVSSDLILLTEEDFRMLFGFPQGAATDLEVRVLNPNEIPVVAGKIRKLLPDTRPIVREEILRTYDAVFSWRSGLLVAILGGALLAFVIFAWDKASGLSAEEKKEIGVLKAIGWETSEVLQMKFWEGTVISLSSFLVGMLLAYWHVFLTDSALFAPVLKGWAILYPQFRLVPFIDPFQVATLFFLTVLPYTVATIIPAWRAATIDPDAVLRS</sequence>
<keyword evidence="3" id="KW-1003">Cell membrane</keyword>
<gene>
    <name evidence="9" type="ORF">DESUT3_15040</name>
</gene>
<evidence type="ECO:0000256" key="7">
    <source>
        <dbReference type="SAM" id="Phobius"/>
    </source>
</evidence>
<feature type="transmembrane region" description="Helical" evidence="7">
    <location>
        <begin position="26"/>
        <end position="50"/>
    </location>
</feature>
<feature type="transmembrane region" description="Helical" evidence="7">
    <location>
        <begin position="289"/>
        <end position="309"/>
    </location>
</feature>